<dbReference type="PANTHER" id="PTHR38033">
    <property type="entry name" value="MEMBRANE PROTEIN-RELATED"/>
    <property type="match status" value="1"/>
</dbReference>
<keyword evidence="2" id="KW-0812">Transmembrane</keyword>
<proteinExistence type="predicted"/>
<sequence>MARLLDTFSSFVSFGLGLDASIAADRAEPGCESARQQALNLLEEARTAALALGRPAAAVESARFAMVAWIDEILARHPGCKNAGGSPLQLRLFNSSNAASEFFHHLSTLTVDDDEVREVYWRVLALGFKGQYYFENDDSGELGKLKALHAEQLALQPAPIDGLAQAPITPQPDGLPGPPGPPGPRDPRDPLWRRRALLRAGGALALLVPLAYALWFMFAGSSEAPLTLAQRIDLQLQAYACADLSATVAPDGQARVQGFVSNAEEMVQVQQDVRALPGVSAAEFDLQLRIWPHCEVLALLKPYQARNRELALGLAIATPTAPTGRLREGDRVLIEVTNARRDGYLWVDYYTADGAVLHLNAGPVQLRLTAGETIELGRDIPSSWLAAPPFGTVLVTALSSPMPFAQASERPPFELASAYLQRLRESLAVGEFGARAVAEMVFLETVPR</sequence>
<keyword evidence="2" id="KW-0472">Membrane</keyword>
<accession>A0ABT8S8W9</accession>
<evidence type="ECO:0000256" key="1">
    <source>
        <dbReference type="SAM" id="MobiDB-lite"/>
    </source>
</evidence>
<keyword evidence="5" id="KW-1185">Reference proteome</keyword>
<dbReference type="PANTHER" id="PTHR38033:SF1">
    <property type="entry name" value="DOTU FAMILY TYPE IV_VI SECRETION SYSTEM PROTEIN"/>
    <property type="match status" value="1"/>
</dbReference>
<dbReference type="InterPro" id="IPR038522">
    <property type="entry name" value="T4/T6SS_DotU_sf"/>
</dbReference>
<feature type="transmembrane region" description="Helical" evidence="2">
    <location>
        <begin position="196"/>
        <end position="218"/>
    </location>
</feature>
<dbReference type="RefSeq" id="WP_301810910.1">
    <property type="nucleotide sequence ID" value="NZ_JAUJZH010000011.1"/>
</dbReference>
<dbReference type="Proteomes" id="UP001169027">
    <property type="component" value="Unassembled WGS sequence"/>
</dbReference>
<reference evidence="4" key="1">
    <citation type="submission" date="2023-06" db="EMBL/GenBank/DDBJ databases">
        <authorList>
            <person name="Jiang Y."/>
            <person name="Liu Q."/>
        </authorList>
    </citation>
    <scope>NUCLEOTIDE SEQUENCE</scope>
    <source>
        <strain evidence="4">CGMCC 1.12090</strain>
    </source>
</reference>
<feature type="region of interest" description="Disordered" evidence="1">
    <location>
        <begin position="165"/>
        <end position="190"/>
    </location>
</feature>
<dbReference type="EMBL" id="JAUKVY010000011">
    <property type="protein sequence ID" value="MDO1533871.1"/>
    <property type="molecule type" value="Genomic_DNA"/>
</dbReference>
<dbReference type="Pfam" id="PF09850">
    <property type="entry name" value="DotU"/>
    <property type="match status" value="1"/>
</dbReference>
<keyword evidence="2" id="KW-1133">Transmembrane helix</keyword>
<evidence type="ECO:0000313" key="4">
    <source>
        <dbReference type="EMBL" id="MDO1533871.1"/>
    </source>
</evidence>
<dbReference type="Gene3D" id="1.25.40.590">
    <property type="entry name" value="Type IV / VI secretion system, DotU"/>
    <property type="match status" value="1"/>
</dbReference>
<gene>
    <name evidence="4" type="ORF">Q2T77_16415</name>
</gene>
<evidence type="ECO:0000259" key="3">
    <source>
        <dbReference type="Pfam" id="PF09850"/>
    </source>
</evidence>
<organism evidence="4 5">
    <name type="scientific">Variovorax ginsengisoli</name>
    <dbReference type="NCBI Taxonomy" id="363844"/>
    <lineage>
        <taxon>Bacteria</taxon>
        <taxon>Pseudomonadati</taxon>
        <taxon>Pseudomonadota</taxon>
        <taxon>Betaproteobacteria</taxon>
        <taxon>Burkholderiales</taxon>
        <taxon>Comamonadaceae</taxon>
        <taxon>Variovorax</taxon>
    </lineage>
</organism>
<evidence type="ECO:0000313" key="5">
    <source>
        <dbReference type="Proteomes" id="UP001169027"/>
    </source>
</evidence>
<comment type="caution">
    <text evidence="4">The sequence shown here is derived from an EMBL/GenBank/DDBJ whole genome shotgun (WGS) entry which is preliminary data.</text>
</comment>
<feature type="domain" description="Type IV / VI secretion system DotU" evidence="3">
    <location>
        <begin position="20"/>
        <end position="213"/>
    </location>
</feature>
<dbReference type="InterPro" id="IPR017732">
    <property type="entry name" value="T4/T6SS_DotU"/>
</dbReference>
<feature type="compositionally biased region" description="Pro residues" evidence="1">
    <location>
        <begin position="169"/>
        <end position="184"/>
    </location>
</feature>
<name>A0ABT8S8W9_9BURK</name>
<protein>
    <submittedName>
        <fullName evidence="4">DotU family type IV/VI secretion system protein</fullName>
    </submittedName>
</protein>
<evidence type="ECO:0000256" key="2">
    <source>
        <dbReference type="SAM" id="Phobius"/>
    </source>
</evidence>